<dbReference type="AlphaFoldDB" id="A0A2J8N6P6"/>
<protein>
    <submittedName>
        <fullName evidence="3">KIAA1614 isoform 4</fullName>
    </submittedName>
</protein>
<evidence type="ECO:0000256" key="1">
    <source>
        <dbReference type="SAM" id="MobiDB-lite"/>
    </source>
</evidence>
<evidence type="ECO:0000313" key="4">
    <source>
        <dbReference type="Proteomes" id="UP000236370"/>
    </source>
</evidence>
<dbReference type="InterPro" id="IPR032756">
    <property type="entry name" value="DUF4685"/>
</dbReference>
<comment type="caution">
    <text evidence="3">The sequence shown here is derived from an EMBL/GenBank/DDBJ whole genome shotgun (WGS) entry which is preliminary data.</text>
</comment>
<dbReference type="EMBL" id="NBAG03000235">
    <property type="protein sequence ID" value="PNI67445.1"/>
    <property type="molecule type" value="Genomic_DNA"/>
</dbReference>
<feature type="non-terminal residue" evidence="3">
    <location>
        <position position="1"/>
    </location>
</feature>
<proteinExistence type="predicted"/>
<organism evidence="3 4">
    <name type="scientific">Pan troglodytes</name>
    <name type="common">Chimpanzee</name>
    <dbReference type="NCBI Taxonomy" id="9598"/>
    <lineage>
        <taxon>Eukaryota</taxon>
        <taxon>Metazoa</taxon>
        <taxon>Chordata</taxon>
        <taxon>Craniata</taxon>
        <taxon>Vertebrata</taxon>
        <taxon>Euteleostomi</taxon>
        <taxon>Mammalia</taxon>
        <taxon>Eutheria</taxon>
        <taxon>Euarchontoglires</taxon>
        <taxon>Primates</taxon>
        <taxon>Haplorrhini</taxon>
        <taxon>Catarrhini</taxon>
        <taxon>Hominidae</taxon>
        <taxon>Pan</taxon>
    </lineage>
</organism>
<feature type="compositionally biased region" description="Polar residues" evidence="1">
    <location>
        <begin position="212"/>
        <end position="222"/>
    </location>
</feature>
<evidence type="ECO:0000259" key="2">
    <source>
        <dbReference type="Pfam" id="PF15737"/>
    </source>
</evidence>
<sequence>VLSPRHEEATHLLQRARMKARTRPLRASHDIVPTITQGSRRTPGLSWLSRCCHHQLHGHHPLPVLRGVRVQQGIRGKPAEDRVRIWRTCAVKSISRSWHRTWLPLGCPFGPEQEKEQQHSLHPGAEKALLSPGPEFPAQAGQVPQLQCGAVAAHPAWPDVTLQGPIVTIPAPGVTLSPASESCLFSEPPFSAEQQGGPVQPLPGSRARGPQCSWQAGQDFTT</sequence>
<feature type="non-terminal residue" evidence="3">
    <location>
        <position position="222"/>
    </location>
</feature>
<accession>A0A2J8N6P6</accession>
<dbReference type="Pfam" id="PF15737">
    <property type="entry name" value="DUF4685"/>
    <property type="match status" value="1"/>
</dbReference>
<evidence type="ECO:0000313" key="3">
    <source>
        <dbReference type="EMBL" id="PNI67445.1"/>
    </source>
</evidence>
<feature type="region of interest" description="Disordered" evidence="1">
    <location>
        <begin position="185"/>
        <end position="222"/>
    </location>
</feature>
<dbReference type="Proteomes" id="UP000236370">
    <property type="component" value="Unassembled WGS sequence"/>
</dbReference>
<reference evidence="3 4" key="1">
    <citation type="submission" date="2017-12" db="EMBL/GenBank/DDBJ databases">
        <title>High-resolution comparative analysis of great ape genomes.</title>
        <authorList>
            <person name="Pollen A."/>
            <person name="Hastie A."/>
            <person name="Hormozdiari F."/>
            <person name="Dougherty M."/>
            <person name="Liu R."/>
            <person name="Chaisson M."/>
            <person name="Hoppe E."/>
            <person name="Hill C."/>
            <person name="Pang A."/>
            <person name="Hillier L."/>
            <person name="Baker C."/>
            <person name="Armstrong J."/>
            <person name="Shendure J."/>
            <person name="Paten B."/>
            <person name="Wilson R."/>
            <person name="Chao H."/>
            <person name="Schneider V."/>
            <person name="Ventura M."/>
            <person name="Kronenberg Z."/>
            <person name="Murali S."/>
            <person name="Gordon D."/>
            <person name="Cantsilieris S."/>
            <person name="Munson K."/>
            <person name="Nelson B."/>
            <person name="Raja A."/>
            <person name="Underwood J."/>
            <person name="Diekhans M."/>
            <person name="Fiddes I."/>
            <person name="Haussler D."/>
            <person name="Eichler E."/>
        </authorList>
    </citation>
    <scope>NUCLEOTIDE SEQUENCE [LARGE SCALE GENOMIC DNA]</scope>
    <source>
        <strain evidence="3">Yerkes chimp pedigree #C0471</strain>
    </source>
</reference>
<name>A0A2J8N6P6_PANTR</name>
<feature type="domain" description="DUF4685" evidence="2">
    <location>
        <begin position="1"/>
        <end position="42"/>
    </location>
</feature>
<gene>
    <name evidence="3" type="ORF">CK820_G0013614</name>
</gene>